<feature type="transmembrane region" description="Helical" evidence="1">
    <location>
        <begin position="232"/>
        <end position="252"/>
    </location>
</feature>
<feature type="transmembrane region" description="Helical" evidence="1">
    <location>
        <begin position="50"/>
        <end position="69"/>
    </location>
</feature>
<protein>
    <recommendedName>
        <fullName evidence="2">DUF6534 domain-containing protein</fullName>
    </recommendedName>
</protein>
<feature type="transmembrane region" description="Helical" evidence="1">
    <location>
        <begin position="199"/>
        <end position="220"/>
    </location>
</feature>
<keyword evidence="4" id="KW-1185">Reference proteome</keyword>
<feature type="domain" description="DUF6534" evidence="2">
    <location>
        <begin position="172"/>
        <end position="256"/>
    </location>
</feature>
<feature type="transmembrane region" description="Helical" evidence="1">
    <location>
        <begin position="12"/>
        <end position="38"/>
    </location>
</feature>
<sequence length="292" mass="32024">MDLADGVDIGPYFGAFVLGIYFNILLYGVVVSGYYHYAHHSKNDSLPLRLFILFLFVADSAQTGLSVVYVYQGLVTHFGGIDYLQTPGIVSTSGPAITGIISCSVQLFFTYRVQAISRSMWLSVLTGVLAVLSMLFSIATVVAIRWPGLHGTESLHQNSVKALFSVWLSTGVVADILITVALVWHLRRKKSGFSDTDSLVNRIILLTVQTGVLTTTWAITDLVLYLTSPMDTHLFFNFSLAKLYTILLVSSLNHRGTWEPAPSKLSELSWTVESRRMGECTAGSGCTNDPLV</sequence>
<organism evidence="3 4">
    <name type="scientific">Daedalea quercina L-15889</name>
    <dbReference type="NCBI Taxonomy" id="1314783"/>
    <lineage>
        <taxon>Eukaryota</taxon>
        <taxon>Fungi</taxon>
        <taxon>Dikarya</taxon>
        <taxon>Basidiomycota</taxon>
        <taxon>Agaricomycotina</taxon>
        <taxon>Agaricomycetes</taxon>
        <taxon>Polyporales</taxon>
        <taxon>Fomitopsis</taxon>
    </lineage>
</organism>
<dbReference type="AlphaFoldDB" id="A0A165MZG4"/>
<feature type="transmembrane region" description="Helical" evidence="1">
    <location>
        <begin position="89"/>
        <end position="109"/>
    </location>
</feature>
<dbReference type="PANTHER" id="PTHR40465">
    <property type="entry name" value="CHROMOSOME 1, WHOLE GENOME SHOTGUN SEQUENCE"/>
    <property type="match status" value="1"/>
</dbReference>
<evidence type="ECO:0000256" key="1">
    <source>
        <dbReference type="SAM" id="Phobius"/>
    </source>
</evidence>
<dbReference type="PANTHER" id="PTHR40465:SF1">
    <property type="entry name" value="DUF6534 DOMAIN-CONTAINING PROTEIN"/>
    <property type="match status" value="1"/>
</dbReference>
<dbReference type="Pfam" id="PF20152">
    <property type="entry name" value="DUF6534"/>
    <property type="match status" value="1"/>
</dbReference>
<dbReference type="InterPro" id="IPR045339">
    <property type="entry name" value="DUF6534"/>
</dbReference>
<dbReference type="EMBL" id="KV429091">
    <property type="protein sequence ID" value="KZT66315.1"/>
    <property type="molecule type" value="Genomic_DNA"/>
</dbReference>
<gene>
    <name evidence="3" type="ORF">DAEQUDRAFT_473283</name>
</gene>
<reference evidence="3 4" key="1">
    <citation type="journal article" date="2016" name="Mol. Biol. Evol.">
        <title>Comparative Genomics of Early-Diverging Mushroom-Forming Fungi Provides Insights into the Origins of Lignocellulose Decay Capabilities.</title>
        <authorList>
            <person name="Nagy L.G."/>
            <person name="Riley R."/>
            <person name="Tritt A."/>
            <person name="Adam C."/>
            <person name="Daum C."/>
            <person name="Floudas D."/>
            <person name="Sun H."/>
            <person name="Yadav J.S."/>
            <person name="Pangilinan J."/>
            <person name="Larsson K.H."/>
            <person name="Matsuura K."/>
            <person name="Barry K."/>
            <person name="Labutti K."/>
            <person name="Kuo R."/>
            <person name="Ohm R.A."/>
            <person name="Bhattacharya S.S."/>
            <person name="Shirouzu T."/>
            <person name="Yoshinaga Y."/>
            <person name="Martin F.M."/>
            <person name="Grigoriev I.V."/>
            <person name="Hibbett D.S."/>
        </authorList>
    </citation>
    <scope>NUCLEOTIDE SEQUENCE [LARGE SCALE GENOMIC DNA]</scope>
    <source>
        <strain evidence="3 4">L-15889</strain>
    </source>
</reference>
<keyword evidence="1" id="KW-1133">Transmembrane helix</keyword>
<dbReference type="STRING" id="1314783.A0A165MZG4"/>
<proteinExistence type="predicted"/>
<evidence type="ECO:0000313" key="3">
    <source>
        <dbReference type="EMBL" id="KZT66315.1"/>
    </source>
</evidence>
<name>A0A165MZG4_9APHY</name>
<keyword evidence="1" id="KW-0812">Transmembrane</keyword>
<accession>A0A165MZG4</accession>
<dbReference type="Proteomes" id="UP000076727">
    <property type="component" value="Unassembled WGS sequence"/>
</dbReference>
<dbReference type="OrthoDB" id="3183258at2759"/>
<keyword evidence="1" id="KW-0472">Membrane</keyword>
<evidence type="ECO:0000313" key="4">
    <source>
        <dbReference type="Proteomes" id="UP000076727"/>
    </source>
</evidence>
<feature type="transmembrane region" description="Helical" evidence="1">
    <location>
        <begin position="164"/>
        <end position="187"/>
    </location>
</feature>
<evidence type="ECO:0000259" key="2">
    <source>
        <dbReference type="Pfam" id="PF20152"/>
    </source>
</evidence>
<feature type="transmembrane region" description="Helical" evidence="1">
    <location>
        <begin position="121"/>
        <end position="144"/>
    </location>
</feature>